<dbReference type="EMBL" id="BFAA01000811">
    <property type="protein sequence ID" value="GCB73985.1"/>
    <property type="molecule type" value="Genomic_DNA"/>
</dbReference>
<accession>A0A401PLK0</accession>
<gene>
    <name evidence="1" type="ORF">scyTo_0003069</name>
</gene>
<protein>
    <submittedName>
        <fullName evidence="1">Uncharacterized protein</fullName>
    </submittedName>
</protein>
<comment type="caution">
    <text evidence="1">The sequence shown here is derived from an EMBL/GenBank/DDBJ whole genome shotgun (WGS) entry which is preliminary data.</text>
</comment>
<dbReference type="Proteomes" id="UP000288216">
    <property type="component" value="Unassembled WGS sequence"/>
</dbReference>
<evidence type="ECO:0000313" key="2">
    <source>
        <dbReference type="Proteomes" id="UP000288216"/>
    </source>
</evidence>
<keyword evidence="2" id="KW-1185">Reference proteome</keyword>
<name>A0A401PLK0_SCYTO</name>
<reference evidence="1 2" key="1">
    <citation type="journal article" date="2018" name="Nat. Ecol. Evol.">
        <title>Shark genomes provide insights into elasmobranch evolution and the origin of vertebrates.</title>
        <authorList>
            <person name="Hara Y"/>
            <person name="Yamaguchi K"/>
            <person name="Onimaru K"/>
            <person name="Kadota M"/>
            <person name="Koyanagi M"/>
            <person name="Keeley SD"/>
            <person name="Tatsumi K"/>
            <person name="Tanaka K"/>
            <person name="Motone F"/>
            <person name="Kageyama Y"/>
            <person name="Nozu R"/>
            <person name="Adachi N"/>
            <person name="Nishimura O"/>
            <person name="Nakagawa R"/>
            <person name="Tanegashima C"/>
            <person name="Kiyatake I"/>
            <person name="Matsumoto R"/>
            <person name="Murakumo K"/>
            <person name="Nishida K"/>
            <person name="Terakita A"/>
            <person name="Kuratani S"/>
            <person name="Sato K"/>
            <person name="Hyodo S Kuraku.S."/>
        </authorList>
    </citation>
    <scope>NUCLEOTIDE SEQUENCE [LARGE SCALE GENOMIC DNA]</scope>
</reference>
<dbReference type="AlphaFoldDB" id="A0A401PLK0"/>
<evidence type="ECO:0000313" key="1">
    <source>
        <dbReference type="EMBL" id="GCB73985.1"/>
    </source>
</evidence>
<sequence length="72" mass="8451">MNIKIKELELEMAQTKLQLVEAESKLQAEEKPMHQELLTSKQKIGWILRAQRLKYLKDLCDWKKHSAAVSQC</sequence>
<proteinExistence type="predicted"/>
<organism evidence="1 2">
    <name type="scientific">Scyliorhinus torazame</name>
    <name type="common">Cloudy catshark</name>
    <name type="synonym">Catulus torazame</name>
    <dbReference type="NCBI Taxonomy" id="75743"/>
    <lineage>
        <taxon>Eukaryota</taxon>
        <taxon>Metazoa</taxon>
        <taxon>Chordata</taxon>
        <taxon>Craniata</taxon>
        <taxon>Vertebrata</taxon>
        <taxon>Chondrichthyes</taxon>
        <taxon>Elasmobranchii</taxon>
        <taxon>Galeomorphii</taxon>
        <taxon>Galeoidea</taxon>
        <taxon>Carcharhiniformes</taxon>
        <taxon>Scyliorhinidae</taxon>
        <taxon>Scyliorhinus</taxon>
    </lineage>
</organism>